<dbReference type="GO" id="GO:0006355">
    <property type="term" value="P:regulation of DNA-templated transcription"/>
    <property type="evidence" value="ECO:0007669"/>
    <property type="project" value="InterPro"/>
</dbReference>
<dbReference type="CDD" id="cd17535">
    <property type="entry name" value="REC_NarL-like"/>
    <property type="match status" value="1"/>
</dbReference>
<dbReference type="PANTHER" id="PTHR43214:SF41">
    <property type="entry name" value="NITRATE_NITRITE RESPONSE REGULATOR PROTEIN NARP"/>
    <property type="match status" value="1"/>
</dbReference>
<evidence type="ECO:0000313" key="9">
    <source>
        <dbReference type="Proteomes" id="UP000190166"/>
    </source>
</evidence>
<accession>A0A1T5P8L5</accession>
<dbReference type="PANTHER" id="PTHR43214">
    <property type="entry name" value="TWO-COMPONENT RESPONSE REGULATOR"/>
    <property type="match status" value="1"/>
</dbReference>
<dbReference type="SMART" id="SM00421">
    <property type="entry name" value="HTH_LUXR"/>
    <property type="match status" value="1"/>
</dbReference>
<evidence type="ECO:0000256" key="5">
    <source>
        <dbReference type="PROSITE-ProRule" id="PRU00169"/>
    </source>
</evidence>
<evidence type="ECO:0000259" key="6">
    <source>
        <dbReference type="PROSITE" id="PS50043"/>
    </source>
</evidence>
<feature type="domain" description="Response regulatory" evidence="7">
    <location>
        <begin position="7"/>
        <end position="123"/>
    </location>
</feature>
<dbReference type="EMBL" id="FUZZ01000004">
    <property type="protein sequence ID" value="SKD09006.1"/>
    <property type="molecule type" value="Genomic_DNA"/>
</dbReference>
<dbReference type="Pfam" id="PF00072">
    <property type="entry name" value="Response_reg"/>
    <property type="match status" value="1"/>
</dbReference>
<dbReference type="SUPFAM" id="SSF52172">
    <property type="entry name" value="CheY-like"/>
    <property type="match status" value="1"/>
</dbReference>
<evidence type="ECO:0000256" key="4">
    <source>
        <dbReference type="ARBA" id="ARBA00023163"/>
    </source>
</evidence>
<dbReference type="Gene3D" id="3.40.50.2300">
    <property type="match status" value="1"/>
</dbReference>
<dbReference type="RefSeq" id="WP_079472152.1">
    <property type="nucleotide sequence ID" value="NZ_FUZZ01000004.1"/>
</dbReference>
<dbReference type="Gene3D" id="1.10.10.10">
    <property type="entry name" value="Winged helix-like DNA-binding domain superfamily/Winged helix DNA-binding domain"/>
    <property type="match status" value="1"/>
</dbReference>
<dbReference type="Pfam" id="PF00196">
    <property type="entry name" value="GerE"/>
    <property type="match status" value="1"/>
</dbReference>
<keyword evidence="3" id="KW-0238">DNA-binding</keyword>
<keyword evidence="2" id="KW-0805">Transcription regulation</keyword>
<keyword evidence="9" id="KW-1185">Reference proteome</keyword>
<dbReference type="InterPro" id="IPR016032">
    <property type="entry name" value="Sig_transdc_resp-reg_C-effctor"/>
</dbReference>
<feature type="domain" description="HTH luxR-type" evidence="6">
    <location>
        <begin position="144"/>
        <end position="209"/>
    </location>
</feature>
<name>A0A1T5P8L5_9BACT</name>
<evidence type="ECO:0000259" key="7">
    <source>
        <dbReference type="PROSITE" id="PS50110"/>
    </source>
</evidence>
<keyword evidence="1 5" id="KW-0597">Phosphoprotein</keyword>
<dbReference type="PROSITE" id="PS50043">
    <property type="entry name" value="HTH_LUXR_2"/>
    <property type="match status" value="1"/>
</dbReference>
<dbReference type="PROSITE" id="PS50110">
    <property type="entry name" value="RESPONSE_REGULATORY"/>
    <property type="match status" value="1"/>
</dbReference>
<proteinExistence type="predicted"/>
<dbReference type="GO" id="GO:0003677">
    <property type="term" value="F:DNA binding"/>
    <property type="evidence" value="ECO:0007669"/>
    <property type="project" value="UniProtKB-KW"/>
</dbReference>
<evidence type="ECO:0000256" key="3">
    <source>
        <dbReference type="ARBA" id="ARBA00023125"/>
    </source>
</evidence>
<dbReference type="GO" id="GO:0000160">
    <property type="term" value="P:phosphorelay signal transduction system"/>
    <property type="evidence" value="ECO:0007669"/>
    <property type="project" value="InterPro"/>
</dbReference>
<evidence type="ECO:0000313" key="8">
    <source>
        <dbReference type="EMBL" id="SKD09006.1"/>
    </source>
</evidence>
<dbReference type="InterPro" id="IPR058245">
    <property type="entry name" value="NreC/VraR/RcsB-like_REC"/>
</dbReference>
<dbReference type="Proteomes" id="UP000190166">
    <property type="component" value="Unassembled WGS sequence"/>
</dbReference>
<organism evidence="8 9">
    <name type="scientific">Chitinophaga ginsengisegetis</name>
    <dbReference type="NCBI Taxonomy" id="393003"/>
    <lineage>
        <taxon>Bacteria</taxon>
        <taxon>Pseudomonadati</taxon>
        <taxon>Bacteroidota</taxon>
        <taxon>Chitinophagia</taxon>
        <taxon>Chitinophagales</taxon>
        <taxon>Chitinophagaceae</taxon>
        <taxon>Chitinophaga</taxon>
    </lineage>
</organism>
<sequence length="211" mass="23087">MLINPATLAIVDDHPIVLEGLQKLLTNVKSIQITGCFTSGLAFMSFLKENKVDVLLLDITLPDANGIELCREVKALSPDTHVLALSNHSERSMILQMIQNGATGYLLKNISSEELVACIQEALSGMITFSKGAKEIMARPSISELKGIPQLTKREKEILHLIADGKTTPDIAQQLNLSPLTVETHRKNLIQKFQVRNVAALIKIASQQGLL</sequence>
<dbReference type="InterPro" id="IPR001789">
    <property type="entry name" value="Sig_transdc_resp-reg_receiver"/>
</dbReference>
<feature type="modified residue" description="4-aspartylphosphate" evidence="5">
    <location>
        <position position="58"/>
    </location>
</feature>
<dbReference type="AlphaFoldDB" id="A0A1T5P8L5"/>
<protein>
    <submittedName>
        <fullName evidence="8">Two component transcriptional regulator, LuxR family</fullName>
    </submittedName>
</protein>
<dbReference type="SMART" id="SM00448">
    <property type="entry name" value="REC"/>
    <property type="match status" value="1"/>
</dbReference>
<keyword evidence="4" id="KW-0804">Transcription</keyword>
<evidence type="ECO:0000256" key="1">
    <source>
        <dbReference type="ARBA" id="ARBA00022553"/>
    </source>
</evidence>
<dbReference type="InterPro" id="IPR011006">
    <property type="entry name" value="CheY-like_superfamily"/>
</dbReference>
<dbReference type="CDD" id="cd06170">
    <property type="entry name" value="LuxR_C_like"/>
    <property type="match status" value="1"/>
</dbReference>
<dbReference type="STRING" id="393003.SAMN05660461_4884"/>
<dbReference type="PRINTS" id="PR00038">
    <property type="entry name" value="HTHLUXR"/>
</dbReference>
<reference evidence="9" key="1">
    <citation type="submission" date="2017-02" db="EMBL/GenBank/DDBJ databases">
        <authorList>
            <person name="Varghese N."/>
            <person name="Submissions S."/>
        </authorList>
    </citation>
    <scope>NUCLEOTIDE SEQUENCE [LARGE SCALE GENOMIC DNA]</scope>
    <source>
        <strain evidence="9">DSM 18108</strain>
    </source>
</reference>
<evidence type="ECO:0000256" key="2">
    <source>
        <dbReference type="ARBA" id="ARBA00023015"/>
    </source>
</evidence>
<dbReference type="InterPro" id="IPR036388">
    <property type="entry name" value="WH-like_DNA-bd_sf"/>
</dbReference>
<dbReference type="InterPro" id="IPR039420">
    <property type="entry name" value="WalR-like"/>
</dbReference>
<gene>
    <name evidence="8" type="ORF">SAMN05660461_4884</name>
</gene>
<dbReference type="PROSITE" id="PS00622">
    <property type="entry name" value="HTH_LUXR_1"/>
    <property type="match status" value="1"/>
</dbReference>
<dbReference type="InterPro" id="IPR000792">
    <property type="entry name" value="Tscrpt_reg_LuxR_C"/>
</dbReference>
<dbReference type="SUPFAM" id="SSF46894">
    <property type="entry name" value="C-terminal effector domain of the bipartite response regulators"/>
    <property type="match status" value="1"/>
</dbReference>